<dbReference type="AlphaFoldDB" id="A0A0G3XEN8"/>
<proteinExistence type="predicted"/>
<sequence>MGPEILTLLIPLAPFMLGGLFIWTKHKQKELQMTSELSAEKAAQYAQHTAQLEERVRVLERIVTDRGYDLASQIEALRHEDSDKRLGAPAPDKIVN</sequence>
<organism evidence="1 2">
    <name type="scientific">Croceicoccus naphthovorans</name>
    <dbReference type="NCBI Taxonomy" id="1348774"/>
    <lineage>
        <taxon>Bacteria</taxon>
        <taxon>Pseudomonadati</taxon>
        <taxon>Pseudomonadota</taxon>
        <taxon>Alphaproteobacteria</taxon>
        <taxon>Sphingomonadales</taxon>
        <taxon>Erythrobacteraceae</taxon>
        <taxon>Croceicoccus</taxon>
    </lineage>
</organism>
<keyword evidence="2" id="KW-1185">Reference proteome</keyword>
<evidence type="ECO:0000313" key="2">
    <source>
        <dbReference type="Proteomes" id="UP000035287"/>
    </source>
</evidence>
<dbReference type="STRING" id="1348774.AB433_00840"/>
<dbReference type="KEGG" id="cna:AB433_00840"/>
<accession>A0A0G3XEN8</accession>
<evidence type="ECO:0000313" key="1">
    <source>
        <dbReference type="EMBL" id="AKM08853.1"/>
    </source>
</evidence>
<dbReference type="OrthoDB" id="7428745at2"/>
<dbReference type="PATRIC" id="fig|1348774.3.peg.179"/>
<protein>
    <submittedName>
        <fullName evidence="1">Uncharacterized protein</fullName>
    </submittedName>
</protein>
<reference evidence="1 2" key="1">
    <citation type="submission" date="2015-06" db="EMBL/GenBank/DDBJ databases">
        <authorList>
            <person name="Zeng Y."/>
            <person name="Huang Y."/>
        </authorList>
    </citation>
    <scope>NUCLEOTIDE SEQUENCE [LARGE SCALE GENOMIC DNA]</scope>
    <source>
        <strain evidence="1 2">PQ-2</strain>
    </source>
</reference>
<name>A0A0G3XEN8_9SPHN</name>
<dbReference type="RefSeq" id="WP_047819549.1">
    <property type="nucleotide sequence ID" value="NZ_CP011770.1"/>
</dbReference>
<dbReference type="EMBL" id="CP011770">
    <property type="protein sequence ID" value="AKM08853.1"/>
    <property type="molecule type" value="Genomic_DNA"/>
</dbReference>
<dbReference type="Proteomes" id="UP000035287">
    <property type="component" value="Chromosome"/>
</dbReference>
<gene>
    <name evidence="1" type="ORF">AB433_00840</name>
</gene>